<organism evidence="1 2">
    <name type="scientific">Gymnopilus junonius</name>
    <name type="common">Spectacular rustgill mushroom</name>
    <name type="synonym">Gymnopilus spectabilis subsp. junonius</name>
    <dbReference type="NCBI Taxonomy" id="109634"/>
    <lineage>
        <taxon>Eukaryota</taxon>
        <taxon>Fungi</taxon>
        <taxon>Dikarya</taxon>
        <taxon>Basidiomycota</taxon>
        <taxon>Agaricomycotina</taxon>
        <taxon>Agaricomycetes</taxon>
        <taxon>Agaricomycetidae</taxon>
        <taxon>Agaricales</taxon>
        <taxon>Agaricineae</taxon>
        <taxon>Hymenogastraceae</taxon>
        <taxon>Gymnopilus</taxon>
    </lineage>
</organism>
<dbReference type="EMBL" id="JADNYJ010000259">
    <property type="protein sequence ID" value="KAF8872610.1"/>
    <property type="molecule type" value="Genomic_DNA"/>
</dbReference>
<sequence length="143" mass="16383">MLNAIPPPPRVDSDEYMYFYGFTFDSNDDFYQRVVDPAWYSKKGTEEPDTGIALRKLENITGVKMTLVEVYTDDDLTSPDTDILFMLAVASVSKEHPETSMQVTRSQLANIKKEGGFEGVEPKWLMSIWTNEELKKMPYPELV</sequence>
<name>A0A9P5NAT4_GYMJU</name>
<evidence type="ECO:0000313" key="1">
    <source>
        <dbReference type="EMBL" id="KAF8872610.1"/>
    </source>
</evidence>
<dbReference type="OrthoDB" id="3285862at2759"/>
<reference evidence="1" key="1">
    <citation type="submission" date="2020-11" db="EMBL/GenBank/DDBJ databases">
        <authorList>
            <consortium name="DOE Joint Genome Institute"/>
            <person name="Ahrendt S."/>
            <person name="Riley R."/>
            <person name="Andreopoulos W."/>
            <person name="LaButti K."/>
            <person name="Pangilinan J."/>
            <person name="Ruiz-duenas F.J."/>
            <person name="Barrasa J.M."/>
            <person name="Sanchez-Garcia M."/>
            <person name="Camarero S."/>
            <person name="Miyauchi S."/>
            <person name="Serrano A."/>
            <person name="Linde D."/>
            <person name="Babiker R."/>
            <person name="Drula E."/>
            <person name="Ayuso-Fernandez I."/>
            <person name="Pacheco R."/>
            <person name="Padilla G."/>
            <person name="Ferreira P."/>
            <person name="Barriuso J."/>
            <person name="Kellner H."/>
            <person name="Castanera R."/>
            <person name="Alfaro M."/>
            <person name="Ramirez L."/>
            <person name="Pisabarro A.G."/>
            <person name="Kuo A."/>
            <person name="Tritt A."/>
            <person name="Lipzen A."/>
            <person name="He G."/>
            <person name="Yan M."/>
            <person name="Ng V."/>
            <person name="Cullen D."/>
            <person name="Martin F."/>
            <person name="Rosso M.-N."/>
            <person name="Henrissat B."/>
            <person name="Hibbett D."/>
            <person name="Martinez A.T."/>
            <person name="Grigoriev I.V."/>
        </authorList>
    </citation>
    <scope>NUCLEOTIDE SEQUENCE</scope>
    <source>
        <strain evidence="1">AH 44721</strain>
    </source>
</reference>
<protein>
    <submittedName>
        <fullName evidence="1">Uncharacterized protein</fullName>
    </submittedName>
</protein>
<keyword evidence="2" id="KW-1185">Reference proteome</keyword>
<dbReference type="AlphaFoldDB" id="A0A9P5NAT4"/>
<evidence type="ECO:0000313" key="2">
    <source>
        <dbReference type="Proteomes" id="UP000724874"/>
    </source>
</evidence>
<gene>
    <name evidence="1" type="ORF">CPB84DRAFT_1829746</name>
</gene>
<dbReference type="Proteomes" id="UP000724874">
    <property type="component" value="Unassembled WGS sequence"/>
</dbReference>
<accession>A0A9P5NAT4</accession>
<comment type="caution">
    <text evidence="1">The sequence shown here is derived from an EMBL/GenBank/DDBJ whole genome shotgun (WGS) entry which is preliminary data.</text>
</comment>
<proteinExistence type="predicted"/>